<dbReference type="InterPro" id="IPR011009">
    <property type="entry name" value="Kinase-like_dom_sf"/>
</dbReference>
<dbReference type="InterPro" id="IPR017441">
    <property type="entry name" value="Protein_kinase_ATP_BS"/>
</dbReference>
<evidence type="ECO:0000256" key="3">
    <source>
        <dbReference type="ARBA" id="ARBA00022777"/>
    </source>
</evidence>
<name>A0AAI9T0D4_9ASCO</name>
<proteinExistence type="inferred from homology"/>
<feature type="region of interest" description="Disordered" evidence="8">
    <location>
        <begin position="81"/>
        <end position="151"/>
    </location>
</feature>
<dbReference type="PROSITE" id="PS00108">
    <property type="entry name" value="PROTEIN_KINASE_ST"/>
    <property type="match status" value="1"/>
</dbReference>
<comment type="similarity">
    <text evidence="5">Belongs to the protein kinase superfamily. STE Ser/Thr protein kinase family. MAP kinase kinase subfamily.</text>
</comment>
<keyword evidence="1" id="KW-0808">Transferase</keyword>
<dbReference type="EC" id="2.7.12.2" evidence="6"/>
<dbReference type="Gene3D" id="1.10.510.10">
    <property type="entry name" value="Transferase(Phosphotransferase) domain 1"/>
    <property type="match status" value="1"/>
</dbReference>
<dbReference type="GO" id="GO:0004708">
    <property type="term" value="F:MAP kinase kinase activity"/>
    <property type="evidence" value="ECO:0007669"/>
    <property type="project" value="UniProtKB-EC"/>
</dbReference>
<dbReference type="GO" id="GO:0005524">
    <property type="term" value="F:ATP binding"/>
    <property type="evidence" value="ECO:0007669"/>
    <property type="project" value="UniProtKB-UniRule"/>
</dbReference>
<keyword evidence="2 7" id="KW-0547">Nucleotide-binding</keyword>
<dbReference type="AlphaFoldDB" id="A0AAI9T0D4"/>
<feature type="binding site" evidence="7">
    <location>
        <position position="252"/>
    </location>
    <ligand>
        <name>ATP</name>
        <dbReference type="ChEBI" id="CHEBI:30616"/>
    </ligand>
</feature>
<evidence type="ECO:0000256" key="1">
    <source>
        <dbReference type="ARBA" id="ARBA00022679"/>
    </source>
</evidence>
<accession>A0AAI9T0D4</accession>
<dbReference type="FunFam" id="1.10.510.10:FF:000263">
    <property type="entry name" value="MAP kinase skh1/pek1"/>
    <property type="match status" value="1"/>
</dbReference>
<comment type="caution">
    <text evidence="10">The sequence shown here is derived from an EMBL/GenBank/DDBJ whole genome shotgun (WGS) entry which is preliminary data.</text>
</comment>
<dbReference type="Proteomes" id="UP001202479">
    <property type="component" value="Unassembled WGS sequence"/>
</dbReference>
<evidence type="ECO:0000313" key="11">
    <source>
        <dbReference type="Proteomes" id="UP001202479"/>
    </source>
</evidence>
<organism evidence="10 11">
    <name type="scientific">Candida oxycetoniae</name>
    <dbReference type="NCBI Taxonomy" id="497107"/>
    <lineage>
        <taxon>Eukaryota</taxon>
        <taxon>Fungi</taxon>
        <taxon>Dikarya</taxon>
        <taxon>Ascomycota</taxon>
        <taxon>Saccharomycotina</taxon>
        <taxon>Pichiomycetes</taxon>
        <taxon>Debaryomycetaceae</taxon>
        <taxon>Candida/Lodderomyces clade</taxon>
        <taxon>Candida</taxon>
    </lineage>
</organism>
<evidence type="ECO:0000256" key="2">
    <source>
        <dbReference type="ARBA" id="ARBA00022741"/>
    </source>
</evidence>
<dbReference type="InterPro" id="IPR000719">
    <property type="entry name" value="Prot_kinase_dom"/>
</dbReference>
<reference evidence="10" key="1">
    <citation type="journal article" date="2022" name="DNA Res.">
        <title>Genome analysis of five recently described species of the CUG-Ser clade uncovers Candida theae as a new hybrid lineage with pathogenic potential in the Candida parapsilosis species complex.</title>
        <authorList>
            <person name="Mixao V."/>
            <person name="Del Olmo V."/>
            <person name="Hegedusova E."/>
            <person name="Saus E."/>
            <person name="Pryszcz L."/>
            <person name="Cillingova A."/>
            <person name="Nosek J."/>
            <person name="Gabaldon T."/>
        </authorList>
    </citation>
    <scope>NUCLEOTIDE SEQUENCE</scope>
    <source>
        <strain evidence="10">CBS 10844</strain>
    </source>
</reference>
<dbReference type="GeneID" id="73378923"/>
<keyword evidence="4 7" id="KW-0067">ATP-binding</keyword>
<dbReference type="PROSITE" id="PS50011">
    <property type="entry name" value="PROTEIN_KINASE_DOM"/>
    <property type="match status" value="1"/>
</dbReference>
<dbReference type="GO" id="GO:0000196">
    <property type="term" value="P:cell integrity MAPK cascade"/>
    <property type="evidence" value="ECO:0007669"/>
    <property type="project" value="TreeGrafter"/>
</dbReference>
<feature type="compositionally biased region" description="Polar residues" evidence="8">
    <location>
        <begin position="106"/>
        <end position="117"/>
    </location>
</feature>
<feature type="compositionally biased region" description="Low complexity" evidence="8">
    <location>
        <begin position="88"/>
        <end position="105"/>
    </location>
</feature>
<evidence type="ECO:0000256" key="4">
    <source>
        <dbReference type="ARBA" id="ARBA00022840"/>
    </source>
</evidence>
<dbReference type="GO" id="GO:0030447">
    <property type="term" value="P:filamentous growth"/>
    <property type="evidence" value="ECO:0007669"/>
    <property type="project" value="UniProtKB-ARBA"/>
</dbReference>
<dbReference type="EMBL" id="JAHUZD010000027">
    <property type="protein sequence ID" value="KAI3405700.2"/>
    <property type="molecule type" value="Genomic_DNA"/>
</dbReference>
<evidence type="ECO:0000256" key="5">
    <source>
        <dbReference type="ARBA" id="ARBA00038035"/>
    </source>
</evidence>
<dbReference type="Gene3D" id="3.30.200.20">
    <property type="entry name" value="Phosphorylase Kinase, domain 1"/>
    <property type="match status" value="1"/>
</dbReference>
<dbReference type="PANTHER" id="PTHR48013:SF6">
    <property type="entry name" value="MAP KINASE KINASE MKK1_SSP32-RELATED"/>
    <property type="match status" value="1"/>
</dbReference>
<dbReference type="GO" id="GO:0060237">
    <property type="term" value="P:regulation of fungal-type cell wall organization"/>
    <property type="evidence" value="ECO:0007669"/>
    <property type="project" value="TreeGrafter"/>
</dbReference>
<dbReference type="PROSITE" id="PS00107">
    <property type="entry name" value="PROTEIN_KINASE_ATP"/>
    <property type="match status" value="1"/>
</dbReference>
<protein>
    <recommendedName>
        <fullName evidence="6">mitogen-activated protein kinase kinase</fullName>
        <ecNumber evidence="6">2.7.12.2</ecNumber>
    </recommendedName>
</protein>
<dbReference type="SMART" id="SM00220">
    <property type="entry name" value="S_TKc"/>
    <property type="match status" value="1"/>
</dbReference>
<evidence type="ECO:0000256" key="7">
    <source>
        <dbReference type="PROSITE-ProRule" id="PRU10141"/>
    </source>
</evidence>
<dbReference type="Pfam" id="PF00069">
    <property type="entry name" value="Pkinase"/>
    <property type="match status" value="1"/>
</dbReference>
<gene>
    <name evidence="10" type="ORF">KGF56_001306</name>
</gene>
<keyword evidence="11" id="KW-1185">Reference proteome</keyword>
<evidence type="ECO:0000259" key="9">
    <source>
        <dbReference type="PROSITE" id="PS50011"/>
    </source>
</evidence>
<feature type="domain" description="Protein kinase" evidence="9">
    <location>
        <begin position="221"/>
        <end position="486"/>
    </location>
</feature>
<dbReference type="RefSeq" id="XP_049181445.1">
    <property type="nucleotide sequence ID" value="XM_049322416.1"/>
</dbReference>
<dbReference type="InterPro" id="IPR008271">
    <property type="entry name" value="Ser/Thr_kinase_AS"/>
</dbReference>
<dbReference type="SUPFAM" id="SSF56112">
    <property type="entry name" value="Protein kinase-like (PK-like)"/>
    <property type="match status" value="1"/>
</dbReference>
<evidence type="ECO:0000256" key="6">
    <source>
        <dbReference type="ARBA" id="ARBA00038999"/>
    </source>
</evidence>
<dbReference type="PANTHER" id="PTHR48013">
    <property type="entry name" value="DUAL SPECIFICITY MITOGEN-ACTIVATED PROTEIN KINASE KINASE 5-RELATED"/>
    <property type="match status" value="1"/>
</dbReference>
<evidence type="ECO:0000256" key="8">
    <source>
        <dbReference type="SAM" id="MobiDB-lite"/>
    </source>
</evidence>
<keyword evidence="3" id="KW-0418">Kinase</keyword>
<evidence type="ECO:0000313" key="10">
    <source>
        <dbReference type="EMBL" id="KAI3405700.2"/>
    </source>
</evidence>
<feature type="region of interest" description="Disordered" evidence="8">
    <location>
        <begin position="1"/>
        <end position="43"/>
    </location>
</feature>
<sequence>MSGVPMFNIPNTRKHLNSTPLPSLSIPAKHNNTKPKLSSNTREDGIFESQLDQFISPNDDEAYRGNTALADLYTKNAQYHLPQRPQPSYNTNSRSSSSSLTSSTTPVTAQSTASSASGKLKRKPPPPPCTTLDLPSIGDESVVSPAEPSDLSVDDVAMEMSEQDDEVRNTCVDDVLKQNSQSHIHYEQPPNLPSSSAVSNKHHLENLTPYDWHFLANNNQIKEICKLGEGNGGAVSKCLIPQIPSTQIFALKLIVTDSDPQVQKQIIRELEIARKCQHPNIVKYYGTFLLEKLSMIGITMEYMDGQSLDSLYKEVLKRDQTNRINEKVLGKIARSMLSGLDYLHSKNIIHRDIKPSNVLLDSKGNVKLCDFGVSGEAVNSLASTFVGTQYYMAPERITGKTYSITSDIWSLGMSMLEVANGKFPIDLRLGPIEVVEMVSRSELTLKDSEEDQIYWSKQFKQFISRCLIKDCKARPVPRELLAHDEWCLLQSKEKVKMDKFVKVVWELND</sequence>